<protein>
    <submittedName>
        <fullName evidence="1">Uncharacterized protein</fullName>
    </submittedName>
</protein>
<name>A0A2D0KFB1_9GAMM</name>
<sequence>MARGNMDKNNVIIYIDINKLNEQKIRFLMTEVC</sequence>
<evidence type="ECO:0000313" key="1">
    <source>
        <dbReference type="EMBL" id="PHM62098.1"/>
    </source>
</evidence>
<accession>A0A2D0KFB1</accession>
<organism evidence="1 2">
    <name type="scientific">Xenorhabdus ishibashii</name>
    <dbReference type="NCBI Taxonomy" id="1034471"/>
    <lineage>
        <taxon>Bacteria</taxon>
        <taxon>Pseudomonadati</taxon>
        <taxon>Pseudomonadota</taxon>
        <taxon>Gammaproteobacteria</taxon>
        <taxon>Enterobacterales</taxon>
        <taxon>Morganellaceae</taxon>
        <taxon>Xenorhabdus</taxon>
    </lineage>
</organism>
<gene>
    <name evidence="1" type="ORF">Xish_01262</name>
</gene>
<dbReference type="AlphaFoldDB" id="A0A2D0KFB1"/>
<dbReference type="Proteomes" id="UP000222168">
    <property type="component" value="Unassembled WGS sequence"/>
</dbReference>
<dbReference type="EMBL" id="NJAK01000001">
    <property type="protein sequence ID" value="PHM62098.1"/>
    <property type="molecule type" value="Genomic_DNA"/>
</dbReference>
<evidence type="ECO:0000313" key="2">
    <source>
        <dbReference type="Proteomes" id="UP000222168"/>
    </source>
</evidence>
<comment type="caution">
    <text evidence="1">The sequence shown here is derived from an EMBL/GenBank/DDBJ whole genome shotgun (WGS) entry which is preliminary data.</text>
</comment>
<proteinExistence type="predicted"/>
<reference evidence="1 2" key="1">
    <citation type="journal article" date="2017" name="Nat. Microbiol.">
        <title>Natural product diversity associated with the nematode symbionts Photorhabdus and Xenorhabdus.</title>
        <authorList>
            <person name="Tobias N.J."/>
            <person name="Wolff H."/>
            <person name="Djahanschiri B."/>
            <person name="Grundmann F."/>
            <person name="Kronenwerth M."/>
            <person name="Shi Y.M."/>
            <person name="Simonyi S."/>
            <person name="Grun P."/>
            <person name="Shapiro-Ilan D."/>
            <person name="Pidot S.J."/>
            <person name="Stinear T.P."/>
            <person name="Ebersberger I."/>
            <person name="Bode H.B."/>
        </authorList>
    </citation>
    <scope>NUCLEOTIDE SEQUENCE [LARGE SCALE GENOMIC DNA]</scope>
    <source>
        <strain evidence="1 2">DSM 22670</strain>
    </source>
</reference>
<keyword evidence="2" id="KW-1185">Reference proteome</keyword>